<dbReference type="Proteomes" id="UP001377830">
    <property type="component" value="Chromosome"/>
</dbReference>
<accession>A0AAN0MJT6</accession>
<reference evidence="2" key="1">
    <citation type="journal article" date="2024" name="Int. J. Syst. Evol. Microbiol.">
        <title>Pectobacterium araliae sp. nov., a pathogen causing bacterial soft rot of Japanese angelica tree in Japan.</title>
        <authorList>
            <person name="Sawada H."/>
            <person name="Someya N."/>
            <person name="Morohoshi T."/>
            <person name="Ono M."/>
            <person name="Satou M."/>
        </authorList>
    </citation>
    <scope>NUCLEOTIDE SEQUENCE [LARGE SCALE GENOMIC DNA]</scope>
    <source>
        <strain evidence="2">MAFF 302110</strain>
    </source>
</reference>
<organism evidence="1 2">
    <name type="scientific">Pectobacterium araliae</name>
    <dbReference type="NCBI Taxonomy" id="3073862"/>
    <lineage>
        <taxon>Bacteria</taxon>
        <taxon>Pseudomonadati</taxon>
        <taxon>Pseudomonadota</taxon>
        <taxon>Gammaproteobacteria</taxon>
        <taxon>Enterobacterales</taxon>
        <taxon>Pectobacteriaceae</taxon>
        <taxon>Pectobacterium</taxon>
    </lineage>
</organism>
<dbReference type="AlphaFoldDB" id="A0AAN0MJT6"/>
<protein>
    <submittedName>
        <fullName evidence="1">Uncharacterized protein</fullName>
    </submittedName>
</protein>
<keyword evidence="2" id="KW-1185">Reference proteome</keyword>
<name>A0AAN0MJT6_9GAMM</name>
<evidence type="ECO:0000313" key="1">
    <source>
        <dbReference type="EMBL" id="BES83383.1"/>
    </source>
</evidence>
<evidence type="ECO:0000313" key="2">
    <source>
        <dbReference type="Proteomes" id="UP001377830"/>
    </source>
</evidence>
<proteinExistence type="predicted"/>
<dbReference type="KEGG" id="parl:PEC302110_04800"/>
<dbReference type="EMBL" id="AP028908">
    <property type="protein sequence ID" value="BES83383.1"/>
    <property type="molecule type" value="Genomic_DNA"/>
</dbReference>
<sequence>MGRCRFPNNPLFYVPIHAIGNSTQKHNSVDNIIIVGICHCVSERRTRIVNDTPLSHLNLGQGNKSEVKYDNTVFSQ</sequence>
<gene>
    <name evidence="1" type="ORF">PEC302110_04800</name>
</gene>